<sequence>MFHCIIVVLVRVVKIDYNTQEGGHNKFACLALILDLNYPLQSCIHIDGKLQRLEYEGLQKVCFACGIYGHAKEECQMNPIKMNSKPVPAGRDIESKLENVKLEPIVASKQKNTVATRGVSKNAAYLAFNPPKKSLKKGSTNFGAVVVPSVTSQSVVMVEHGTNVASGAHTVVKIMEDRFGKSSSRTGSGGNS</sequence>
<evidence type="ECO:0000259" key="2">
    <source>
        <dbReference type="PROSITE" id="PS50158"/>
    </source>
</evidence>
<accession>A0ABR2F9Z1</accession>
<protein>
    <recommendedName>
        <fullName evidence="2">CCHC-type domain-containing protein</fullName>
    </recommendedName>
</protein>
<dbReference type="PROSITE" id="PS50158">
    <property type="entry name" value="ZF_CCHC"/>
    <property type="match status" value="1"/>
</dbReference>
<name>A0ABR2F9Z1_9ROSI</name>
<keyword evidence="1" id="KW-0863">Zinc-finger</keyword>
<gene>
    <name evidence="3" type="ORF">V6N12_062817</name>
</gene>
<dbReference type="InterPro" id="IPR001878">
    <property type="entry name" value="Znf_CCHC"/>
</dbReference>
<dbReference type="EMBL" id="JBBPBM010000007">
    <property type="protein sequence ID" value="KAK8575141.1"/>
    <property type="molecule type" value="Genomic_DNA"/>
</dbReference>
<dbReference type="PANTHER" id="PTHR31286">
    <property type="entry name" value="GLYCINE-RICH CELL WALL STRUCTURAL PROTEIN 1.8-LIKE"/>
    <property type="match status" value="1"/>
</dbReference>
<reference evidence="3 4" key="1">
    <citation type="journal article" date="2024" name="G3 (Bethesda)">
        <title>Genome assembly of Hibiscus sabdariffa L. provides insights into metabolisms of medicinal natural products.</title>
        <authorList>
            <person name="Kim T."/>
        </authorList>
    </citation>
    <scope>NUCLEOTIDE SEQUENCE [LARGE SCALE GENOMIC DNA]</scope>
    <source>
        <strain evidence="3">TK-2024</strain>
        <tissue evidence="3">Old leaves</tissue>
    </source>
</reference>
<comment type="caution">
    <text evidence="3">The sequence shown here is derived from an EMBL/GenBank/DDBJ whole genome shotgun (WGS) entry which is preliminary data.</text>
</comment>
<dbReference type="InterPro" id="IPR040256">
    <property type="entry name" value="At4g02000-like"/>
</dbReference>
<keyword evidence="4" id="KW-1185">Reference proteome</keyword>
<keyword evidence="1" id="KW-0862">Zinc</keyword>
<feature type="domain" description="CCHC-type" evidence="2">
    <location>
        <begin position="62"/>
        <end position="75"/>
    </location>
</feature>
<evidence type="ECO:0000313" key="4">
    <source>
        <dbReference type="Proteomes" id="UP001472677"/>
    </source>
</evidence>
<dbReference type="PANTHER" id="PTHR31286:SF99">
    <property type="entry name" value="DUF4283 DOMAIN-CONTAINING PROTEIN"/>
    <property type="match status" value="1"/>
</dbReference>
<dbReference type="Proteomes" id="UP001472677">
    <property type="component" value="Unassembled WGS sequence"/>
</dbReference>
<evidence type="ECO:0000256" key="1">
    <source>
        <dbReference type="PROSITE-ProRule" id="PRU00047"/>
    </source>
</evidence>
<evidence type="ECO:0000313" key="3">
    <source>
        <dbReference type="EMBL" id="KAK8575141.1"/>
    </source>
</evidence>
<keyword evidence="1" id="KW-0479">Metal-binding</keyword>
<organism evidence="3 4">
    <name type="scientific">Hibiscus sabdariffa</name>
    <name type="common">roselle</name>
    <dbReference type="NCBI Taxonomy" id="183260"/>
    <lineage>
        <taxon>Eukaryota</taxon>
        <taxon>Viridiplantae</taxon>
        <taxon>Streptophyta</taxon>
        <taxon>Embryophyta</taxon>
        <taxon>Tracheophyta</taxon>
        <taxon>Spermatophyta</taxon>
        <taxon>Magnoliopsida</taxon>
        <taxon>eudicotyledons</taxon>
        <taxon>Gunneridae</taxon>
        <taxon>Pentapetalae</taxon>
        <taxon>rosids</taxon>
        <taxon>malvids</taxon>
        <taxon>Malvales</taxon>
        <taxon>Malvaceae</taxon>
        <taxon>Malvoideae</taxon>
        <taxon>Hibiscus</taxon>
    </lineage>
</organism>
<proteinExistence type="predicted"/>